<dbReference type="EMBL" id="JBHRTK010000017">
    <property type="protein sequence ID" value="MFC3208164.1"/>
    <property type="molecule type" value="Genomic_DNA"/>
</dbReference>
<keyword evidence="1" id="KW-0456">Lyase</keyword>
<dbReference type="GO" id="GO:0016829">
    <property type="term" value="F:lyase activity"/>
    <property type="evidence" value="ECO:0007669"/>
    <property type="project" value="UniProtKB-KW"/>
</dbReference>
<keyword evidence="2" id="KW-1185">Reference proteome</keyword>
<protein>
    <submittedName>
        <fullName evidence="1">Phosphonate C-P lyase system protein PhnG</fullName>
    </submittedName>
</protein>
<sequence length="151" mass="16435">MPHPEETILRRNRMAVLARSSTARLRELWADLALAPGHRALRGPECGLITLRGRVGGSGEPFNFGEATVTRASVRLDDGSVGHAVALGRDMDKARIAVLVDAVCQTPETAALVDARMIAPLRQELDAADMEKREQTAATRVDFFTMVRGED</sequence>
<accession>A0ABV7KCU0</accession>
<dbReference type="Pfam" id="PF06754">
    <property type="entry name" value="PhnG"/>
    <property type="match status" value="1"/>
</dbReference>
<organism evidence="1 2">
    <name type="scientific">Aquamicrobium soli</name>
    <dbReference type="NCBI Taxonomy" id="1811518"/>
    <lineage>
        <taxon>Bacteria</taxon>
        <taxon>Pseudomonadati</taxon>
        <taxon>Pseudomonadota</taxon>
        <taxon>Alphaproteobacteria</taxon>
        <taxon>Hyphomicrobiales</taxon>
        <taxon>Phyllobacteriaceae</taxon>
        <taxon>Aquamicrobium</taxon>
    </lineage>
</organism>
<dbReference type="InterPro" id="IPR009609">
    <property type="entry name" value="Phosphonate_metab_PhnG"/>
</dbReference>
<comment type="caution">
    <text evidence="1">The sequence shown here is derived from an EMBL/GenBank/DDBJ whole genome shotgun (WGS) entry which is preliminary data.</text>
</comment>
<dbReference type="RefSeq" id="WP_378223084.1">
    <property type="nucleotide sequence ID" value="NZ_JBHRTK010000017.1"/>
</dbReference>
<evidence type="ECO:0000313" key="2">
    <source>
        <dbReference type="Proteomes" id="UP001595583"/>
    </source>
</evidence>
<dbReference type="Proteomes" id="UP001595583">
    <property type="component" value="Unassembled WGS sequence"/>
</dbReference>
<gene>
    <name evidence="1" type="primary">phnG</name>
    <name evidence="1" type="ORF">ACFOHJ_18225</name>
</gene>
<proteinExistence type="predicted"/>
<name>A0ABV7KCU0_9HYPH</name>
<evidence type="ECO:0000313" key="1">
    <source>
        <dbReference type="EMBL" id="MFC3208164.1"/>
    </source>
</evidence>
<reference evidence="2" key="1">
    <citation type="journal article" date="2019" name="Int. J. Syst. Evol. Microbiol.">
        <title>The Global Catalogue of Microorganisms (GCM) 10K type strain sequencing project: providing services to taxonomists for standard genome sequencing and annotation.</title>
        <authorList>
            <consortium name="The Broad Institute Genomics Platform"/>
            <consortium name="The Broad Institute Genome Sequencing Center for Infectious Disease"/>
            <person name="Wu L."/>
            <person name="Ma J."/>
        </authorList>
    </citation>
    <scope>NUCLEOTIDE SEQUENCE [LARGE SCALE GENOMIC DNA]</scope>
    <source>
        <strain evidence="2">KCTC 52165</strain>
    </source>
</reference>
<dbReference type="NCBIfam" id="TIGR03293">
    <property type="entry name" value="PhnG_redo"/>
    <property type="match status" value="1"/>
</dbReference>